<dbReference type="AlphaFoldDB" id="A0A9N9JGQ3"/>
<dbReference type="EMBL" id="CAJVPY010021759">
    <property type="protein sequence ID" value="CAG8780694.1"/>
    <property type="molecule type" value="Genomic_DNA"/>
</dbReference>
<protein>
    <submittedName>
        <fullName evidence="1">11880_t:CDS:1</fullName>
    </submittedName>
</protein>
<evidence type="ECO:0000313" key="1">
    <source>
        <dbReference type="EMBL" id="CAG8780694.1"/>
    </source>
</evidence>
<proteinExistence type="predicted"/>
<gene>
    <name evidence="1" type="ORF">DERYTH_LOCUS19610</name>
</gene>
<comment type="caution">
    <text evidence="1">The sequence shown here is derived from an EMBL/GenBank/DDBJ whole genome shotgun (WGS) entry which is preliminary data.</text>
</comment>
<evidence type="ECO:0000313" key="2">
    <source>
        <dbReference type="Proteomes" id="UP000789405"/>
    </source>
</evidence>
<name>A0A9N9JGQ3_9GLOM</name>
<feature type="non-terminal residue" evidence="1">
    <location>
        <position position="40"/>
    </location>
</feature>
<sequence>MKLIEETEIYMLKIILEEFSQDLFSFGIFTAPVQDPSTPE</sequence>
<keyword evidence="2" id="KW-1185">Reference proteome</keyword>
<dbReference type="Proteomes" id="UP000789405">
    <property type="component" value="Unassembled WGS sequence"/>
</dbReference>
<accession>A0A9N9JGQ3</accession>
<organism evidence="1 2">
    <name type="scientific">Dentiscutata erythropus</name>
    <dbReference type="NCBI Taxonomy" id="1348616"/>
    <lineage>
        <taxon>Eukaryota</taxon>
        <taxon>Fungi</taxon>
        <taxon>Fungi incertae sedis</taxon>
        <taxon>Mucoromycota</taxon>
        <taxon>Glomeromycotina</taxon>
        <taxon>Glomeromycetes</taxon>
        <taxon>Diversisporales</taxon>
        <taxon>Gigasporaceae</taxon>
        <taxon>Dentiscutata</taxon>
    </lineage>
</organism>
<reference evidence="1" key="1">
    <citation type="submission" date="2021-06" db="EMBL/GenBank/DDBJ databases">
        <authorList>
            <person name="Kallberg Y."/>
            <person name="Tangrot J."/>
            <person name="Rosling A."/>
        </authorList>
    </citation>
    <scope>NUCLEOTIDE SEQUENCE</scope>
    <source>
        <strain evidence="1">MA453B</strain>
    </source>
</reference>